<name>A0A6J8E716_MYTCO</name>
<dbReference type="Gene3D" id="3.30.160.60">
    <property type="entry name" value="Classic Zinc Finger"/>
    <property type="match status" value="1"/>
</dbReference>
<dbReference type="PANTHER" id="PTHR25462:SF296">
    <property type="entry name" value="MEIOTIC P26, ISOFORM F"/>
    <property type="match status" value="1"/>
</dbReference>
<organism evidence="3 4">
    <name type="scientific">Mytilus coruscus</name>
    <name type="common">Sea mussel</name>
    <dbReference type="NCBI Taxonomy" id="42192"/>
    <lineage>
        <taxon>Eukaryota</taxon>
        <taxon>Metazoa</taxon>
        <taxon>Spiralia</taxon>
        <taxon>Lophotrochozoa</taxon>
        <taxon>Mollusca</taxon>
        <taxon>Bivalvia</taxon>
        <taxon>Autobranchia</taxon>
        <taxon>Pteriomorphia</taxon>
        <taxon>Mytilida</taxon>
        <taxon>Mytiloidea</taxon>
        <taxon>Mytilidae</taxon>
        <taxon>Mytilinae</taxon>
        <taxon>Mytilus</taxon>
    </lineage>
</organism>
<dbReference type="AlphaFoldDB" id="A0A6J8E716"/>
<dbReference type="InterPro" id="IPR000315">
    <property type="entry name" value="Znf_B-box"/>
</dbReference>
<dbReference type="InterPro" id="IPR047153">
    <property type="entry name" value="TRIM45/56/19-like"/>
</dbReference>
<keyword evidence="1" id="KW-0479">Metal-binding</keyword>
<dbReference type="CDD" id="cd19776">
    <property type="entry name" value="Bbox2_TRIM25_C-IV"/>
    <property type="match status" value="1"/>
</dbReference>
<dbReference type="Proteomes" id="UP000507470">
    <property type="component" value="Unassembled WGS sequence"/>
</dbReference>
<evidence type="ECO:0000259" key="2">
    <source>
        <dbReference type="PROSITE" id="PS50119"/>
    </source>
</evidence>
<dbReference type="InterPro" id="IPR049012">
    <property type="entry name" value="Mutator_transp_dom"/>
</dbReference>
<dbReference type="SUPFAM" id="SSF57845">
    <property type="entry name" value="B-box zinc-binding domain"/>
    <property type="match status" value="1"/>
</dbReference>
<accession>A0A6J8E716</accession>
<dbReference type="GO" id="GO:0008270">
    <property type="term" value="F:zinc ion binding"/>
    <property type="evidence" value="ECO:0007669"/>
    <property type="project" value="UniProtKB-KW"/>
</dbReference>
<dbReference type="PANTHER" id="PTHR25462">
    <property type="entry name" value="BONUS, ISOFORM C-RELATED"/>
    <property type="match status" value="1"/>
</dbReference>
<keyword evidence="1" id="KW-0863">Zinc-finger</keyword>
<feature type="domain" description="B box-type" evidence="2">
    <location>
        <begin position="424"/>
        <end position="474"/>
    </location>
</feature>
<sequence>MQRQSNECGEMLVNMNREDMKQQRQIVKQALERSGFPTDTPIPAECDTRYNNPLFGSRTRTPFQPGTQATTTIVENVTARKKIIAVHDANKLCKTASYLRSTGENAICPGHQGHCSANLKPWDSIGNEELYGELLADQLAEDEQPLVIGQLTTDGDSHAYRGFSKKHSEVVNLTPENLRDPRHLASTQLRSIDKADFSEFMFPGRTKGDREKIHRRFALDLTNRCTVEYNFAIKEAAGELDRLVNRLSYVADCIIDCYTGHCGDTCRAYSYICKGTESDFWGKEFLPEHARCLYMTEDDENLVRNCMNIRFGRKNLEKTRFGTSTQKCEATNRGYNKSNPKDITFQRNFPARIHSTAHRINHRPGESAVLKCEALGVPLSPNSRPIHQLKREDEIYEYHQLRKKNPVVKHERTPYLKLIKIKKMEKVKCEPCKIRNRNNVSVHWCVICEEALCSDCTENHRSMKMLRHHELIDISRMPTRTHIGEHFCFKHGKMPFEYFCIDHDVLSCKECLVESHRSCQKVMSVDIASKGAKQSQSFIDATELVDYVLETTHAIAKHEQDFIENIVKEANSVKMAVRIIKEEAISHIESLEKSLLHDLDLKKDKIIQKSKTTINETEEIVMMAKDKKDIFDLVDKHGSEKQAFLAAHAYKRYLTDLEKRVTGITEQSTRFTINLNPEKLLESINSIGSIELSEVPSAIKFFQKKKRQSQMPIV</sequence>
<evidence type="ECO:0000313" key="3">
    <source>
        <dbReference type="EMBL" id="CAC5415295.1"/>
    </source>
</evidence>
<dbReference type="Pfam" id="PF20700">
    <property type="entry name" value="Mutator"/>
    <property type="match status" value="1"/>
</dbReference>
<gene>
    <name evidence="3" type="ORF">MCOR_47999</name>
</gene>
<dbReference type="PROSITE" id="PS50119">
    <property type="entry name" value="ZF_BBOX"/>
    <property type="match status" value="1"/>
</dbReference>
<evidence type="ECO:0000313" key="4">
    <source>
        <dbReference type="Proteomes" id="UP000507470"/>
    </source>
</evidence>
<evidence type="ECO:0000256" key="1">
    <source>
        <dbReference type="PROSITE-ProRule" id="PRU00024"/>
    </source>
</evidence>
<dbReference type="OrthoDB" id="6122456at2759"/>
<reference evidence="3 4" key="1">
    <citation type="submission" date="2020-06" db="EMBL/GenBank/DDBJ databases">
        <authorList>
            <person name="Li R."/>
            <person name="Bekaert M."/>
        </authorList>
    </citation>
    <scope>NUCLEOTIDE SEQUENCE [LARGE SCALE GENOMIC DNA]</scope>
    <source>
        <strain evidence="4">wild</strain>
    </source>
</reference>
<protein>
    <recommendedName>
        <fullName evidence="2">B box-type domain-containing protein</fullName>
    </recommendedName>
</protein>
<dbReference type="Gene3D" id="4.10.830.40">
    <property type="match status" value="1"/>
</dbReference>
<dbReference type="EMBL" id="CACVKT020008399">
    <property type="protein sequence ID" value="CAC5415295.1"/>
    <property type="molecule type" value="Genomic_DNA"/>
</dbReference>
<dbReference type="CDD" id="cd19757">
    <property type="entry name" value="Bbox1"/>
    <property type="match status" value="1"/>
</dbReference>
<keyword evidence="4" id="KW-1185">Reference proteome</keyword>
<keyword evidence="1" id="KW-0862">Zinc</keyword>
<proteinExistence type="predicted"/>